<dbReference type="GO" id="GO:0016413">
    <property type="term" value="F:O-acetyltransferase activity"/>
    <property type="evidence" value="ECO:0007669"/>
    <property type="project" value="TreeGrafter"/>
</dbReference>
<dbReference type="GO" id="GO:0005886">
    <property type="term" value="C:plasma membrane"/>
    <property type="evidence" value="ECO:0007669"/>
    <property type="project" value="UniProtKB-SubCell"/>
</dbReference>
<keyword evidence="9" id="KW-0012">Acyltransferase</keyword>
<feature type="transmembrane region" description="Helical" evidence="7">
    <location>
        <begin position="195"/>
        <end position="211"/>
    </location>
</feature>
<feature type="transmembrane region" description="Helical" evidence="7">
    <location>
        <begin position="298"/>
        <end position="317"/>
    </location>
</feature>
<feature type="transmembrane region" description="Helical" evidence="7">
    <location>
        <begin position="329"/>
        <end position="348"/>
    </location>
</feature>
<organism evidence="9 10">
    <name type="scientific">Pedobacter soli</name>
    <dbReference type="NCBI Taxonomy" id="390242"/>
    <lineage>
        <taxon>Bacteria</taxon>
        <taxon>Pseudomonadati</taxon>
        <taxon>Bacteroidota</taxon>
        <taxon>Sphingobacteriia</taxon>
        <taxon>Sphingobacteriales</taxon>
        <taxon>Sphingobacteriaceae</taxon>
        <taxon>Pedobacter</taxon>
    </lineage>
</organism>
<evidence type="ECO:0000256" key="7">
    <source>
        <dbReference type="SAM" id="Phobius"/>
    </source>
</evidence>
<evidence type="ECO:0000313" key="9">
    <source>
        <dbReference type="EMBL" id="SDD39892.1"/>
    </source>
</evidence>
<dbReference type="Proteomes" id="UP000199455">
    <property type="component" value="Unassembled WGS sequence"/>
</dbReference>
<reference evidence="10" key="1">
    <citation type="submission" date="2016-10" db="EMBL/GenBank/DDBJ databases">
        <authorList>
            <person name="Varghese N."/>
            <person name="Submissions S."/>
        </authorList>
    </citation>
    <scope>NUCLEOTIDE SEQUENCE [LARGE SCALE GENOMIC DNA]</scope>
    <source>
        <strain evidence="10">DSM 18609</strain>
    </source>
</reference>
<evidence type="ECO:0000259" key="8">
    <source>
        <dbReference type="Pfam" id="PF01757"/>
    </source>
</evidence>
<feature type="transmembrane region" description="Helical" evidence="7">
    <location>
        <begin position="170"/>
        <end position="189"/>
    </location>
</feature>
<feature type="transmembrane region" description="Helical" evidence="7">
    <location>
        <begin position="48"/>
        <end position="75"/>
    </location>
</feature>
<name>A0A1G6UES9_9SPHI</name>
<dbReference type="InterPro" id="IPR002656">
    <property type="entry name" value="Acyl_transf_3_dom"/>
</dbReference>
<dbReference type="Pfam" id="PF01757">
    <property type="entry name" value="Acyl_transf_3"/>
    <property type="match status" value="1"/>
</dbReference>
<feature type="transmembrane region" description="Helical" evidence="7">
    <location>
        <begin position="262"/>
        <end position="278"/>
    </location>
</feature>
<feature type="transmembrane region" description="Helical" evidence="7">
    <location>
        <begin position="223"/>
        <end position="242"/>
    </location>
</feature>
<keyword evidence="6 7" id="KW-0472">Membrane</keyword>
<keyword evidence="4 7" id="KW-0812">Transmembrane</keyword>
<accession>A0A1G6UES9</accession>
<evidence type="ECO:0000313" key="10">
    <source>
        <dbReference type="Proteomes" id="UP000199455"/>
    </source>
</evidence>
<proteinExistence type="inferred from homology"/>
<dbReference type="EMBL" id="FMZH01000005">
    <property type="protein sequence ID" value="SDD39892.1"/>
    <property type="molecule type" value="Genomic_DNA"/>
</dbReference>
<evidence type="ECO:0000256" key="1">
    <source>
        <dbReference type="ARBA" id="ARBA00004651"/>
    </source>
</evidence>
<dbReference type="PANTHER" id="PTHR40074:SF2">
    <property type="entry name" value="O-ACETYLTRANSFERASE WECH"/>
    <property type="match status" value="1"/>
</dbReference>
<protein>
    <submittedName>
        <fullName evidence="9">Membrane-bound acyltransferase YfiQ, involved in biofilm formation</fullName>
    </submittedName>
</protein>
<evidence type="ECO:0000256" key="2">
    <source>
        <dbReference type="ARBA" id="ARBA00007400"/>
    </source>
</evidence>
<sequence>MESKELGTATKKNNKNFNFIDGIRCIAMITIVMEHAISLDIYHPTDKLGILIVCAWTQLIKFGTICFFLLAGFLIGEKFMVYTPAEYMKRRMGTTIGPWFFWSVVFLLTMLANDLVKAVKFSGGDFGPNYAADFMEHLRAVYLFSNFWFIPNFLICIGILLLFRKYLYSNLFGAILLLLTLFYTVNIYFEWIEPRHSVALFGFIFFLWLGAQINKNLKQFDVFMNKVPYLLIIFLLLVFFVLGTKEELYLTTVKSTDPYNTLRITNIIYSLLCFALLYKIKEIKVISFLKPRETTFGVYLIHFILVASLLPMIFVSLKFSVATLSLGELVLYQFGRFVIVYILTYLIVMGINRTKASWLVGR</sequence>
<feature type="domain" description="Acyltransferase 3" evidence="8">
    <location>
        <begin position="18"/>
        <end position="343"/>
    </location>
</feature>
<keyword evidence="10" id="KW-1185">Reference proteome</keyword>
<evidence type="ECO:0000256" key="3">
    <source>
        <dbReference type="ARBA" id="ARBA00022475"/>
    </source>
</evidence>
<keyword evidence="9" id="KW-0808">Transferase</keyword>
<comment type="similarity">
    <text evidence="2">Belongs to the acyltransferase 3 family.</text>
</comment>
<dbReference type="RefSeq" id="WP_090769355.1">
    <property type="nucleotide sequence ID" value="NZ_FMZH01000005.1"/>
</dbReference>
<gene>
    <name evidence="9" type="ORF">SAMN04488024_105327</name>
</gene>
<keyword evidence="3" id="KW-1003">Cell membrane</keyword>
<keyword evidence="5 7" id="KW-1133">Transmembrane helix</keyword>
<dbReference type="GO" id="GO:0009246">
    <property type="term" value="P:enterobacterial common antigen biosynthetic process"/>
    <property type="evidence" value="ECO:0007669"/>
    <property type="project" value="TreeGrafter"/>
</dbReference>
<evidence type="ECO:0000256" key="6">
    <source>
        <dbReference type="ARBA" id="ARBA00023136"/>
    </source>
</evidence>
<dbReference type="AlphaFoldDB" id="A0A1G6UES9"/>
<dbReference type="PANTHER" id="PTHR40074">
    <property type="entry name" value="O-ACETYLTRANSFERASE WECH"/>
    <property type="match status" value="1"/>
</dbReference>
<evidence type="ECO:0000256" key="4">
    <source>
        <dbReference type="ARBA" id="ARBA00022692"/>
    </source>
</evidence>
<dbReference type="STRING" id="390242.SAMN04488024_105327"/>
<feature type="transmembrane region" description="Helical" evidence="7">
    <location>
        <begin position="21"/>
        <end position="42"/>
    </location>
</feature>
<feature type="transmembrane region" description="Helical" evidence="7">
    <location>
        <begin position="140"/>
        <end position="163"/>
    </location>
</feature>
<feature type="transmembrane region" description="Helical" evidence="7">
    <location>
        <begin position="96"/>
        <end position="116"/>
    </location>
</feature>
<comment type="subcellular location">
    <subcellularLocation>
        <location evidence="1">Cell membrane</location>
        <topology evidence="1">Multi-pass membrane protein</topology>
    </subcellularLocation>
</comment>
<evidence type="ECO:0000256" key="5">
    <source>
        <dbReference type="ARBA" id="ARBA00022989"/>
    </source>
</evidence>